<name>A0A0H2Q6C8_9ENTE</name>
<dbReference type="Pfam" id="PF01609">
    <property type="entry name" value="DDE_Tnp_1"/>
    <property type="match status" value="1"/>
</dbReference>
<dbReference type="AlphaFoldDB" id="A0A0H2Q6C8"/>
<accession>A0A0H2Q6C8</accession>
<keyword evidence="3" id="KW-0808">Transferase</keyword>
<proteinExistence type="predicted"/>
<sequence length="121" mass="14639">MWRILEYYEQRWKIETYFYEIKTFWSFGSYQVRSYEEIEGMNFLINFTYGLVKILPLIDSRFSALMSQGTSARKNALSRVILEEQIFHTLGSESQNAKNKRPNIRALFRMPLKKRIENYFL</sequence>
<reference evidence="4" key="1">
    <citation type="submission" date="2017-04" db="EMBL/GenBank/DDBJ databases">
        <title>Function of individual gut microbiota members based on whole genome sequencing of pure cultures obtained from chicken caecum.</title>
        <authorList>
            <person name="Medvecky M."/>
            <person name="Cejkova D."/>
            <person name="Polansky O."/>
            <person name="Karasova D."/>
            <person name="Kubasova T."/>
            <person name="Cizek A."/>
            <person name="Rychlik I."/>
        </authorList>
    </citation>
    <scope>NUCLEOTIDE SEQUENCE [LARGE SCALE GENOMIC DNA]</scope>
    <source>
        <strain evidence="4">An144</strain>
    </source>
</reference>
<evidence type="ECO:0000259" key="1">
    <source>
        <dbReference type="Pfam" id="PF01609"/>
    </source>
</evidence>
<gene>
    <name evidence="3" type="ORF">B5E88_09235</name>
    <name evidence="2" type="ORF">P7H47_05340</name>
</gene>
<dbReference type="EMBL" id="NFLC01000019">
    <property type="protein sequence ID" value="OUQ09622.1"/>
    <property type="molecule type" value="Genomic_DNA"/>
</dbReference>
<evidence type="ECO:0000313" key="2">
    <source>
        <dbReference type="EMBL" id="MDT2796666.1"/>
    </source>
</evidence>
<dbReference type="InterPro" id="IPR002559">
    <property type="entry name" value="Transposase_11"/>
</dbReference>
<reference evidence="2" key="3">
    <citation type="submission" date="2023-03" db="EMBL/GenBank/DDBJ databases">
        <authorList>
            <person name="Shen W."/>
            <person name="Cai J."/>
        </authorList>
    </citation>
    <scope>NUCLEOTIDE SEQUENCE</scope>
    <source>
        <strain evidence="2">B245-2</strain>
    </source>
</reference>
<keyword evidence="3" id="KW-0418">Kinase</keyword>
<dbReference type="Proteomes" id="UP000196074">
    <property type="component" value="Unassembled WGS sequence"/>
</dbReference>
<dbReference type="EMBL" id="JARQBI010000009">
    <property type="protein sequence ID" value="MDT2796666.1"/>
    <property type="molecule type" value="Genomic_DNA"/>
</dbReference>
<dbReference type="GO" id="GO:0004803">
    <property type="term" value="F:transposase activity"/>
    <property type="evidence" value="ECO:0007669"/>
    <property type="project" value="InterPro"/>
</dbReference>
<dbReference type="GO" id="GO:0016301">
    <property type="term" value="F:kinase activity"/>
    <property type="evidence" value="ECO:0007669"/>
    <property type="project" value="UniProtKB-KW"/>
</dbReference>
<feature type="domain" description="Transposase IS4-like" evidence="1">
    <location>
        <begin position="4"/>
        <end position="49"/>
    </location>
</feature>
<dbReference type="GO" id="GO:0003677">
    <property type="term" value="F:DNA binding"/>
    <property type="evidence" value="ECO:0007669"/>
    <property type="project" value="InterPro"/>
</dbReference>
<dbReference type="GO" id="GO:0006313">
    <property type="term" value="P:DNA transposition"/>
    <property type="evidence" value="ECO:0007669"/>
    <property type="project" value="InterPro"/>
</dbReference>
<dbReference type="RefSeq" id="WP_016250489.1">
    <property type="nucleotide sequence ID" value="NZ_CP010060.1"/>
</dbReference>
<dbReference type="InterPro" id="IPR012337">
    <property type="entry name" value="RNaseH-like_sf"/>
</dbReference>
<reference evidence="3" key="2">
    <citation type="journal article" date="2018" name="BMC Genomics">
        <title>Whole genome sequencing and function prediction of 133 gut anaerobes isolated from chicken caecum in pure cultures.</title>
        <authorList>
            <person name="Medvecky M."/>
            <person name="Cejkova D."/>
            <person name="Polansky O."/>
            <person name="Karasova D."/>
            <person name="Kubasova T."/>
            <person name="Cizek A."/>
            <person name="Rychlik I."/>
        </authorList>
    </citation>
    <scope>NUCLEOTIDE SEQUENCE</scope>
    <source>
        <strain evidence="3">An144</strain>
    </source>
</reference>
<dbReference type="GeneID" id="60872906"/>
<evidence type="ECO:0000313" key="4">
    <source>
        <dbReference type="Proteomes" id="UP000196074"/>
    </source>
</evidence>
<protein>
    <submittedName>
        <fullName evidence="3">Histidine kinase</fullName>
    </submittedName>
    <submittedName>
        <fullName evidence="2">Transposase</fullName>
    </submittedName>
</protein>
<dbReference type="SUPFAM" id="SSF53098">
    <property type="entry name" value="Ribonuclease H-like"/>
    <property type="match status" value="1"/>
</dbReference>
<organism evidence="3 4">
    <name type="scientific">Enterococcus cecorum</name>
    <dbReference type="NCBI Taxonomy" id="44008"/>
    <lineage>
        <taxon>Bacteria</taxon>
        <taxon>Bacillati</taxon>
        <taxon>Bacillota</taxon>
        <taxon>Bacilli</taxon>
        <taxon>Lactobacillales</taxon>
        <taxon>Enterococcaceae</taxon>
        <taxon>Enterococcus</taxon>
    </lineage>
</organism>
<dbReference type="Proteomes" id="UP001255696">
    <property type="component" value="Unassembled WGS sequence"/>
</dbReference>
<evidence type="ECO:0000313" key="3">
    <source>
        <dbReference type="EMBL" id="OUQ09622.1"/>
    </source>
</evidence>
<comment type="caution">
    <text evidence="3">The sequence shown here is derived from an EMBL/GenBank/DDBJ whole genome shotgun (WGS) entry which is preliminary data.</text>
</comment>